<dbReference type="GO" id="GO:0016020">
    <property type="term" value="C:membrane"/>
    <property type="evidence" value="ECO:0007669"/>
    <property type="project" value="InterPro"/>
</dbReference>
<keyword evidence="1" id="KW-1133">Transmembrane helix</keyword>
<accession>A0A5D0MJU6</accession>
<proteinExistence type="predicted"/>
<protein>
    <submittedName>
        <fullName evidence="3">DUF4405 domain-containing protein</fullName>
    </submittedName>
</protein>
<evidence type="ECO:0000313" key="4">
    <source>
        <dbReference type="Proteomes" id="UP000324143"/>
    </source>
</evidence>
<evidence type="ECO:0000313" key="3">
    <source>
        <dbReference type="EMBL" id="TYB31811.1"/>
    </source>
</evidence>
<dbReference type="SUPFAM" id="SSF81342">
    <property type="entry name" value="Transmembrane di-heme cytochromes"/>
    <property type="match status" value="1"/>
</dbReference>
<feature type="transmembrane region" description="Helical" evidence="1">
    <location>
        <begin position="17"/>
        <end position="38"/>
    </location>
</feature>
<name>A0A5D0MJU6_9BACT</name>
<dbReference type="InterPro" id="IPR016174">
    <property type="entry name" value="Di-haem_cyt_TM"/>
</dbReference>
<organism evidence="3 4">
    <name type="scientific">Candidatus Mcinerneyibacterium aminivorans</name>
    <dbReference type="NCBI Taxonomy" id="2703815"/>
    <lineage>
        <taxon>Bacteria</taxon>
        <taxon>Candidatus Macinerneyibacteriota</taxon>
        <taxon>Candidatus Mcinerneyibacteria</taxon>
        <taxon>Candidatus Mcinerneyibacteriales</taxon>
        <taxon>Candidatus Mcinerneyibacteriaceae</taxon>
        <taxon>Candidatus Mcinerneyibacterium</taxon>
    </lineage>
</organism>
<feature type="transmembrane region" description="Helical" evidence="1">
    <location>
        <begin position="58"/>
        <end position="78"/>
    </location>
</feature>
<keyword evidence="1" id="KW-0812">Transmembrane</keyword>
<reference evidence="3" key="1">
    <citation type="submission" date="2019-08" db="EMBL/GenBank/DDBJ databases">
        <title>Genomic characterization of a novel candidate phylum (ARYD3) from a high temperature, high salinity tertiary oil reservoir in north central Oklahoma, USA.</title>
        <authorList>
            <person name="Youssef N.H."/>
            <person name="Yadav A."/>
            <person name="Elshahed M.S."/>
        </authorList>
    </citation>
    <scope>NUCLEOTIDE SEQUENCE [LARGE SCALE GENOMIC DNA]</scope>
    <source>
        <strain evidence="3">ARYD3</strain>
    </source>
</reference>
<keyword evidence="1" id="KW-0472">Membrane</keyword>
<evidence type="ECO:0000259" key="2">
    <source>
        <dbReference type="Pfam" id="PF14358"/>
    </source>
</evidence>
<evidence type="ECO:0000256" key="1">
    <source>
        <dbReference type="SAM" id="Phobius"/>
    </source>
</evidence>
<keyword evidence="4" id="KW-1185">Reference proteome</keyword>
<dbReference type="Pfam" id="PF14358">
    <property type="entry name" value="DUF4405"/>
    <property type="match status" value="1"/>
</dbReference>
<comment type="caution">
    <text evidence="3">The sequence shown here is derived from an EMBL/GenBank/DDBJ whole genome shotgun (WGS) entry which is preliminary data.</text>
</comment>
<dbReference type="Proteomes" id="UP000324143">
    <property type="component" value="Unassembled WGS sequence"/>
</dbReference>
<feature type="domain" description="Flavinylation-associated cytochrome" evidence="2">
    <location>
        <begin position="20"/>
        <end position="75"/>
    </location>
</feature>
<dbReference type="AlphaFoldDB" id="A0A5D0MJU6"/>
<dbReference type="EMBL" id="VSIX01000028">
    <property type="protein sequence ID" value="TYB31811.1"/>
    <property type="molecule type" value="Genomic_DNA"/>
</dbReference>
<gene>
    <name evidence="3" type="ORF">FXF47_02145</name>
</gene>
<dbReference type="GO" id="GO:0022904">
    <property type="term" value="P:respiratory electron transport chain"/>
    <property type="evidence" value="ECO:0007669"/>
    <property type="project" value="InterPro"/>
</dbReference>
<dbReference type="InterPro" id="IPR025517">
    <property type="entry name" value="DUF4405"/>
</dbReference>
<sequence length="85" mass="10324">MLILKQKGELVVNKRKILIIVNFIMGVCFLVLLFSILFYKYIPSILKGSYFLYQLHTYFGIIFFILAFFHIYLNWAWIKKNLFKY</sequence>